<gene>
    <name evidence="2" type="ORF">OS493_014033</name>
</gene>
<keyword evidence="3" id="KW-1185">Reference proteome</keyword>
<accession>A0A9W9ZDG0</accession>
<feature type="region of interest" description="Disordered" evidence="1">
    <location>
        <begin position="189"/>
        <end position="252"/>
    </location>
</feature>
<dbReference type="AlphaFoldDB" id="A0A9W9ZDG0"/>
<reference evidence="2" key="1">
    <citation type="submission" date="2023-01" db="EMBL/GenBank/DDBJ databases">
        <title>Genome assembly of the deep-sea coral Lophelia pertusa.</title>
        <authorList>
            <person name="Herrera S."/>
            <person name="Cordes E."/>
        </authorList>
    </citation>
    <scope>NUCLEOTIDE SEQUENCE</scope>
    <source>
        <strain evidence="2">USNM1676648</strain>
        <tissue evidence="2">Polyp</tissue>
    </source>
</reference>
<evidence type="ECO:0000313" key="2">
    <source>
        <dbReference type="EMBL" id="KAJ7379637.1"/>
    </source>
</evidence>
<sequence length="252" mass="27414">MRVGGHLIAKSTLGEFLFGKKNMAVKLMTPINQTLPGLEDFLNIVLGSEPLSEEANRQRVEFLRRLEGVSRPPSLPPRPANLSEIYRARLQQNEAQSLAQSGSGLQDDSSSVYKNDRTVDPVAFASQQRELSRVHTLYKTYVPHPTVIFGEKGSTNGGLYFPRPGNRDGIRDSIQSTSSAEDDIYEHLSVKSASPSDSVSAQDGDAGIRTDESFVFPSPPKTPQDHSSGIYVPTRSGSLRASGGKGKLPTGW</sequence>
<feature type="region of interest" description="Disordered" evidence="1">
    <location>
        <begin position="148"/>
        <end position="172"/>
    </location>
</feature>
<proteinExistence type="predicted"/>
<feature type="compositionally biased region" description="Low complexity" evidence="1">
    <location>
        <begin position="190"/>
        <end position="201"/>
    </location>
</feature>
<evidence type="ECO:0000256" key="1">
    <source>
        <dbReference type="SAM" id="MobiDB-lite"/>
    </source>
</evidence>
<dbReference type="OrthoDB" id="5970758at2759"/>
<evidence type="ECO:0000313" key="3">
    <source>
        <dbReference type="Proteomes" id="UP001163046"/>
    </source>
</evidence>
<comment type="caution">
    <text evidence="2">The sequence shown here is derived from an EMBL/GenBank/DDBJ whole genome shotgun (WGS) entry which is preliminary data.</text>
</comment>
<protein>
    <submittedName>
        <fullName evidence="2">Uncharacterized protein</fullName>
    </submittedName>
</protein>
<organism evidence="2 3">
    <name type="scientific">Desmophyllum pertusum</name>
    <dbReference type="NCBI Taxonomy" id="174260"/>
    <lineage>
        <taxon>Eukaryota</taxon>
        <taxon>Metazoa</taxon>
        <taxon>Cnidaria</taxon>
        <taxon>Anthozoa</taxon>
        <taxon>Hexacorallia</taxon>
        <taxon>Scleractinia</taxon>
        <taxon>Caryophylliina</taxon>
        <taxon>Caryophylliidae</taxon>
        <taxon>Desmophyllum</taxon>
    </lineage>
</organism>
<name>A0A9W9ZDG0_9CNID</name>
<dbReference type="Proteomes" id="UP001163046">
    <property type="component" value="Unassembled WGS sequence"/>
</dbReference>
<dbReference type="EMBL" id="MU826356">
    <property type="protein sequence ID" value="KAJ7379637.1"/>
    <property type="molecule type" value="Genomic_DNA"/>
</dbReference>